<evidence type="ECO:0000256" key="1">
    <source>
        <dbReference type="SAM" id="MobiDB-lite"/>
    </source>
</evidence>
<reference evidence="2 3" key="1">
    <citation type="journal article" date="2018" name="Front. Plant Sci.">
        <title>Red Clover (Trifolium pratense) and Zigzag Clover (T. medium) - A Picture of Genomic Similarities and Differences.</title>
        <authorList>
            <person name="Dluhosova J."/>
            <person name="Istvanek J."/>
            <person name="Nedelnik J."/>
            <person name="Repkova J."/>
        </authorList>
    </citation>
    <scope>NUCLEOTIDE SEQUENCE [LARGE SCALE GENOMIC DNA]</scope>
    <source>
        <strain evidence="3">cv. 10/8</strain>
        <tissue evidence="2">Leaf</tissue>
    </source>
</reference>
<accession>A0A392V450</accession>
<evidence type="ECO:0000313" key="2">
    <source>
        <dbReference type="EMBL" id="MCI83046.1"/>
    </source>
</evidence>
<feature type="non-terminal residue" evidence="2">
    <location>
        <position position="23"/>
    </location>
</feature>
<organism evidence="2 3">
    <name type="scientific">Trifolium medium</name>
    <dbReference type="NCBI Taxonomy" id="97028"/>
    <lineage>
        <taxon>Eukaryota</taxon>
        <taxon>Viridiplantae</taxon>
        <taxon>Streptophyta</taxon>
        <taxon>Embryophyta</taxon>
        <taxon>Tracheophyta</taxon>
        <taxon>Spermatophyta</taxon>
        <taxon>Magnoliopsida</taxon>
        <taxon>eudicotyledons</taxon>
        <taxon>Gunneridae</taxon>
        <taxon>Pentapetalae</taxon>
        <taxon>rosids</taxon>
        <taxon>fabids</taxon>
        <taxon>Fabales</taxon>
        <taxon>Fabaceae</taxon>
        <taxon>Papilionoideae</taxon>
        <taxon>50 kb inversion clade</taxon>
        <taxon>NPAAA clade</taxon>
        <taxon>Hologalegina</taxon>
        <taxon>IRL clade</taxon>
        <taxon>Trifolieae</taxon>
        <taxon>Trifolium</taxon>
    </lineage>
</organism>
<feature type="compositionally biased region" description="Low complexity" evidence="1">
    <location>
        <begin position="1"/>
        <end position="10"/>
    </location>
</feature>
<name>A0A392V450_9FABA</name>
<proteinExistence type="predicted"/>
<dbReference type="AlphaFoldDB" id="A0A392V450"/>
<keyword evidence="3" id="KW-1185">Reference proteome</keyword>
<protein>
    <submittedName>
        <fullName evidence="2">Uncharacterized protein</fullName>
    </submittedName>
</protein>
<comment type="caution">
    <text evidence="2">The sequence shown here is derived from an EMBL/GenBank/DDBJ whole genome shotgun (WGS) entry which is preliminary data.</text>
</comment>
<sequence length="23" mass="2294">MISANSNSNSNGGGVDENGDKVK</sequence>
<evidence type="ECO:0000313" key="3">
    <source>
        <dbReference type="Proteomes" id="UP000265520"/>
    </source>
</evidence>
<feature type="region of interest" description="Disordered" evidence="1">
    <location>
        <begin position="1"/>
        <end position="23"/>
    </location>
</feature>
<dbReference type="Proteomes" id="UP000265520">
    <property type="component" value="Unassembled WGS sequence"/>
</dbReference>
<dbReference type="EMBL" id="LXQA011057433">
    <property type="protein sequence ID" value="MCI83046.1"/>
    <property type="molecule type" value="Genomic_DNA"/>
</dbReference>